<dbReference type="InterPro" id="IPR057429">
    <property type="entry name" value="WH_eIF2D"/>
</dbReference>
<dbReference type="PhylomeDB" id="B3S5S6"/>
<keyword evidence="2" id="KW-0963">Cytoplasm</keyword>
<accession>B3S5S6</accession>
<dbReference type="KEGG" id="tad:TRIADDRAFT_59460"/>
<keyword evidence="7" id="KW-1185">Reference proteome</keyword>
<dbReference type="SUPFAM" id="SSF47592">
    <property type="entry name" value="SWIB/MDM2 domain"/>
    <property type="match status" value="1"/>
</dbReference>
<dbReference type="InterPro" id="IPR041366">
    <property type="entry name" value="Pre-PUA"/>
</dbReference>
<dbReference type="PROSITE" id="PS51925">
    <property type="entry name" value="SWIB_MDM2"/>
    <property type="match status" value="1"/>
</dbReference>
<evidence type="ECO:0000256" key="2">
    <source>
        <dbReference type="ARBA" id="ARBA00022490"/>
    </source>
</evidence>
<dbReference type="GO" id="GO:0001731">
    <property type="term" value="P:formation of translation preinitiation complex"/>
    <property type="evidence" value="ECO:0000318"/>
    <property type="project" value="GO_Central"/>
</dbReference>
<evidence type="ECO:0000256" key="3">
    <source>
        <dbReference type="SAM" id="MobiDB-lite"/>
    </source>
</evidence>
<evidence type="ECO:0000259" key="4">
    <source>
        <dbReference type="PROSITE" id="PS50296"/>
    </source>
</evidence>
<dbReference type="Pfam" id="PF25304">
    <property type="entry name" value="WHD_eIF2D"/>
    <property type="match status" value="1"/>
</dbReference>
<evidence type="ECO:0000313" key="6">
    <source>
        <dbReference type="EMBL" id="EDV21845.1"/>
    </source>
</evidence>
<dbReference type="InterPro" id="IPR001950">
    <property type="entry name" value="SUI1"/>
</dbReference>
<dbReference type="InterPro" id="IPR003121">
    <property type="entry name" value="SWIB_MDM2_domain"/>
</dbReference>
<dbReference type="Pfam" id="PF17832">
    <property type="entry name" value="Pre-PUA"/>
    <property type="match status" value="1"/>
</dbReference>
<dbReference type="PROSITE" id="PS50296">
    <property type="entry name" value="SUI1"/>
    <property type="match status" value="1"/>
</dbReference>
<evidence type="ECO:0000256" key="1">
    <source>
        <dbReference type="ARBA" id="ARBA00010359"/>
    </source>
</evidence>
<dbReference type="EMBL" id="DS985251">
    <property type="protein sequence ID" value="EDV21845.1"/>
    <property type="molecule type" value="Genomic_DNA"/>
</dbReference>
<dbReference type="InterPro" id="IPR015947">
    <property type="entry name" value="PUA-like_sf"/>
</dbReference>
<dbReference type="SUPFAM" id="SSF88697">
    <property type="entry name" value="PUA domain-like"/>
    <property type="match status" value="1"/>
</dbReference>
<dbReference type="STRING" id="10228.B3S5S6"/>
<dbReference type="PANTHER" id="PTHR12217">
    <property type="entry name" value="EUKARYOTIC TRANSLATION INITIATION FACTOR 2D"/>
    <property type="match status" value="1"/>
</dbReference>
<dbReference type="Pfam" id="PF01253">
    <property type="entry name" value="SUI1"/>
    <property type="match status" value="1"/>
</dbReference>
<dbReference type="eggNOG" id="KOG2522">
    <property type="taxonomic scope" value="Eukaryota"/>
</dbReference>
<dbReference type="FunFam" id="3.30.780.10:FF:000008">
    <property type="entry name" value="eukaryotic translation initiation factor 2D"/>
    <property type="match status" value="1"/>
</dbReference>
<comment type="similarity">
    <text evidence="1">Belongs to the eIF2D family.</text>
</comment>
<dbReference type="CDD" id="cd11608">
    <property type="entry name" value="eIF2D_C"/>
    <property type="match status" value="1"/>
</dbReference>
<dbReference type="Pfam" id="PF26292">
    <property type="entry name" value="PUA_elF2D"/>
    <property type="match status" value="1"/>
</dbReference>
<dbReference type="PROSITE" id="PS50890">
    <property type="entry name" value="PUA"/>
    <property type="match status" value="1"/>
</dbReference>
<dbReference type="AlphaFoldDB" id="B3S5S6"/>
<evidence type="ECO:0000259" key="5">
    <source>
        <dbReference type="PROSITE" id="PS51925"/>
    </source>
</evidence>
<feature type="region of interest" description="Disordered" evidence="3">
    <location>
        <begin position="240"/>
        <end position="283"/>
    </location>
</feature>
<dbReference type="Pfam" id="PF26291">
    <property type="entry name" value="SWIB_eIF2D"/>
    <property type="match status" value="1"/>
</dbReference>
<dbReference type="FunCoup" id="B3S5S6">
    <property type="interactions" value="1602"/>
</dbReference>
<dbReference type="FunFam" id="3.10.400.20:FF:000002">
    <property type="entry name" value="Eukaryotic translation initiation factor 2D"/>
    <property type="match status" value="1"/>
</dbReference>
<dbReference type="Gene3D" id="3.30.780.10">
    <property type="entry name" value="SUI1-like domain"/>
    <property type="match status" value="1"/>
</dbReference>
<gene>
    <name evidence="6" type="ORF">TRIADDRAFT_59460</name>
</gene>
<dbReference type="Proteomes" id="UP000009022">
    <property type="component" value="Unassembled WGS sequence"/>
</dbReference>
<dbReference type="InterPro" id="IPR036877">
    <property type="entry name" value="SUI1_dom_sf"/>
</dbReference>
<dbReference type="OrthoDB" id="199771at2759"/>
<dbReference type="PANTHER" id="PTHR12217:SF4">
    <property type="entry name" value="EUKARYOTIC TRANSLATION INITIATION FACTOR 2D"/>
    <property type="match status" value="1"/>
</dbReference>
<dbReference type="GO" id="GO:0003743">
    <property type="term" value="F:translation initiation factor activity"/>
    <property type="evidence" value="ECO:0000318"/>
    <property type="project" value="GO_Central"/>
</dbReference>
<dbReference type="Gene3D" id="3.10.400.20">
    <property type="match status" value="1"/>
</dbReference>
<dbReference type="HOGENOM" id="CLU_012487_1_1_1"/>
<dbReference type="SUPFAM" id="SSF55159">
    <property type="entry name" value="eIF1-like"/>
    <property type="match status" value="1"/>
</dbReference>
<dbReference type="InterPro" id="IPR048247">
    <property type="entry name" value="eIF2D_N"/>
</dbReference>
<feature type="domain" description="DM2" evidence="5">
    <location>
        <begin position="414"/>
        <end position="498"/>
    </location>
</feature>
<name>B3S5S6_TRIAD</name>
<dbReference type="CTD" id="6756694"/>
<protein>
    <submittedName>
        <fullName evidence="6">Uncharacterized protein</fullName>
    </submittedName>
</protein>
<dbReference type="InterPro" id="IPR039757">
    <property type="entry name" value="EIF2D"/>
</dbReference>
<reference evidence="6 7" key="1">
    <citation type="journal article" date="2008" name="Nature">
        <title>The Trichoplax genome and the nature of placozoans.</title>
        <authorList>
            <person name="Srivastava M."/>
            <person name="Begovic E."/>
            <person name="Chapman J."/>
            <person name="Putnam N.H."/>
            <person name="Hellsten U."/>
            <person name="Kawashima T."/>
            <person name="Kuo A."/>
            <person name="Mitros T."/>
            <person name="Salamov A."/>
            <person name="Carpenter M.L."/>
            <person name="Signorovitch A.Y."/>
            <person name="Moreno M.A."/>
            <person name="Kamm K."/>
            <person name="Grimwood J."/>
            <person name="Schmutz J."/>
            <person name="Shapiro H."/>
            <person name="Grigoriev I.V."/>
            <person name="Buss L.W."/>
            <person name="Schierwater B."/>
            <person name="Dellaporta S.L."/>
            <person name="Rokhsar D.S."/>
        </authorList>
    </citation>
    <scope>NUCLEOTIDE SEQUENCE [LARGE SCALE GENOMIC DNA]</scope>
    <source>
        <strain evidence="6 7">Grell-BS-1999</strain>
    </source>
</reference>
<dbReference type="InParanoid" id="B3S5S6"/>
<proteinExistence type="inferred from homology"/>
<dbReference type="GeneID" id="6756694"/>
<dbReference type="InterPro" id="IPR036885">
    <property type="entry name" value="SWIB_MDM2_dom_sf"/>
</dbReference>
<dbReference type="OMA" id="MFLKPYR"/>
<evidence type="ECO:0000313" key="7">
    <source>
        <dbReference type="Proteomes" id="UP000009022"/>
    </source>
</evidence>
<dbReference type="InterPro" id="IPR058886">
    <property type="entry name" value="SWIB_eIF2D"/>
</dbReference>
<dbReference type="InterPro" id="IPR039759">
    <property type="entry name" value="eIF2D_SUI1"/>
</dbReference>
<organism evidence="6 7">
    <name type="scientific">Trichoplax adhaerens</name>
    <name type="common">Trichoplax reptans</name>
    <dbReference type="NCBI Taxonomy" id="10228"/>
    <lineage>
        <taxon>Eukaryota</taxon>
        <taxon>Metazoa</taxon>
        <taxon>Placozoa</taxon>
        <taxon>Uniplacotomia</taxon>
        <taxon>Trichoplacea</taxon>
        <taxon>Trichoplacidae</taxon>
        <taxon>Trichoplax</taxon>
    </lineage>
</organism>
<feature type="domain" description="SUI1" evidence="4">
    <location>
        <begin position="520"/>
        <end position="594"/>
    </location>
</feature>
<dbReference type="CDD" id="cd21156">
    <property type="entry name" value="PUA_eIF2d-like"/>
    <property type="match status" value="1"/>
</dbReference>
<dbReference type="InterPro" id="IPR048248">
    <property type="entry name" value="PUA_eIF2d-like"/>
</dbReference>
<sequence length="633" mass="70793">MFRKPFRVKSSTITRKSIRRKLRADIIKQFASLTEDEVNQLIPSKEELTATIAITHSKEEVVIYSIAGEPLLFTYNNTLYPTVYAAWMLPHLLLAMITWPNVFDKMISGADLMLPGVTAVSHVEWVKHQACTIALSDCLVPVAVGLTAVSRQQAKDARMRGKGVYVLHTYRDYLWEFGTKCKAPTQCMINTYSLRGSTDTLQLENLAIANDLDLCEEQESIDQSGMNEREGSAALNITTTATDDSKQIGDPCKVDSNNDSTGREGATEESTQEAEGTATENSEVAINPTDTMDQLYQKCFMKAVISCLRNKTELPLLASSFNRIMQSYCEEGENLNIKKSSYKKFLTFLKVMKEWGIIDFKDTARGVQSITAIQRGHPEVKGFAANYPVEEVTEIPSESNDDALVWEKGPIIEELYMANKQTAFIFSNLDWKNKLFNVADVRAAITSYIKAHDLINPHQTRLVNLNDALGNCLLTKNDKGNALSWEEIMKRFTAKMSNCHQIILPNDDRPILRKGKVDLINVSIVRRSGNKKVTLIDNLESFGIPVDKFMHTLQNMAAASTCTYSVPGKKSTGTQVMVQGSQIKIVSRILIAIMNQTVPIEDVGLLAWYIRTDPSHFNQVIGSARCTRKLITV</sequence>
<dbReference type="CDD" id="cd11610">
    <property type="entry name" value="eIF2D_N"/>
    <property type="match status" value="1"/>
</dbReference>
<dbReference type="RefSeq" id="XP_002115482.1">
    <property type="nucleotide sequence ID" value="XM_002115446.1"/>
</dbReference>